<comment type="caution">
    <text evidence="1">The sequence shown here is derived from an EMBL/GenBank/DDBJ whole genome shotgun (WGS) entry which is preliminary data.</text>
</comment>
<protein>
    <submittedName>
        <fullName evidence="1">Uncharacterized protein</fullName>
    </submittedName>
</protein>
<accession>A0A645I2X2</accession>
<gene>
    <name evidence="1" type="ORF">SDC9_193216</name>
</gene>
<dbReference type="AlphaFoldDB" id="A0A645I2X2"/>
<evidence type="ECO:0000313" key="1">
    <source>
        <dbReference type="EMBL" id="MPN45647.1"/>
    </source>
</evidence>
<sequence>MLILLAEKEFAIGAHDSAFTHRLVLPLRFASLQILAGPAFVIRMAIHKIAYEDHAAMMIGYDLVVINLFNAEFAIGGRDFKKVAACSVSRAYVNEVVLNDRSWDHGCLALARGFPQELALRADTYHAFLGQLDVLLYSTDLRNDQRRIMGRIGKITRLPE</sequence>
<proteinExistence type="predicted"/>
<name>A0A645I2X2_9ZZZZ</name>
<dbReference type="EMBL" id="VSSQ01105693">
    <property type="protein sequence ID" value="MPN45647.1"/>
    <property type="molecule type" value="Genomic_DNA"/>
</dbReference>
<reference evidence="1" key="1">
    <citation type="submission" date="2019-08" db="EMBL/GenBank/DDBJ databases">
        <authorList>
            <person name="Kucharzyk K."/>
            <person name="Murdoch R.W."/>
            <person name="Higgins S."/>
            <person name="Loffler F."/>
        </authorList>
    </citation>
    <scope>NUCLEOTIDE SEQUENCE</scope>
</reference>
<organism evidence="1">
    <name type="scientific">bioreactor metagenome</name>
    <dbReference type="NCBI Taxonomy" id="1076179"/>
    <lineage>
        <taxon>unclassified sequences</taxon>
        <taxon>metagenomes</taxon>
        <taxon>ecological metagenomes</taxon>
    </lineage>
</organism>